<keyword evidence="2 5" id="KW-0436">Ligase</keyword>
<evidence type="ECO:0000256" key="1">
    <source>
        <dbReference type="ARBA" id="ARBA00006432"/>
    </source>
</evidence>
<comment type="similarity">
    <text evidence="1">Belongs to the ATP-dependent AMP-binding enzyme family.</text>
</comment>
<dbReference type="InterPro" id="IPR020845">
    <property type="entry name" value="AMP-binding_CS"/>
</dbReference>
<accession>D7CKM4</accession>
<dbReference type="EMBL" id="CP002048">
    <property type="protein sequence ID" value="ADI01259.1"/>
    <property type="molecule type" value="Genomic_DNA"/>
</dbReference>
<evidence type="ECO:0000313" key="5">
    <source>
        <dbReference type="EMBL" id="ADI01259.1"/>
    </source>
</evidence>
<dbReference type="Pfam" id="PF00501">
    <property type="entry name" value="AMP-binding"/>
    <property type="match status" value="1"/>
</dbReference>
<dbReference type="Pfam" id="PF13193">
    <property type="entry name" value="AMP-binding_C"/>
    <property type="match status" value="1"/>
</dbReference>
<protein>
    <submittedName>
        <fullName evidence="5">AMP-dependent synthetase and ligase</fullName>
    </submittedName>
</protein>
<dbReference type="SUPFAM" id="SSF56801">
    <property type="entry name" value="Acetyl-CoA synthetase-like"/>
    <property type="match status" value="1"/>
</dbReference>
<dbReference type="OrthoDB" id="9778383at2"/>
<dbReference type="PANTHER" id="PTHR43201">
    <property type="entry name" value="ACYL-COA SYNTHETASE"/>
    <property type="match status" value="1"/>
</dbReference>
<dbReference type="Proteomes" id="UP000000378">
    <property type="component" value="Chromosome"/>
</dbReference>
<keyword evidence="6" id="KW-1185">Reference proteome</keyword>
<dbReference type="InterPro" id="IPR045851">
    <property type="entry name" value="AMP-bd_C_sf"/>
</dbReference>
<dbReference type="GO" id="GO:0006631">
    <property type="term" value="P:fatty acid metabolic process"/>
    <property type="evidence" value="ECO:0007669"/>
    <property type="project" value="TreeGrafter"/>
</dbReference>
<name>D7CKM4_SYNLT</name>
<dbReference type="InterPro" id="IPR000873">
    <property type="entry name" value="AMP-dep_synth/lig_dom"/>
</dbReference>
<dbReference type="FunFam" id="3.30.300.30:FF:000008">
    <property type="entry name" value="2,3-dihydroxybenzoate-AMP ligase"/>
    <property type="match status" value="1"/>
</dbReference>
<dbReference type="Gene3D" id="3.30.300.30">
    <property type="match status" value="1"/>
</dbReference>
<dbReference type="AlphaFoldDB" id="D7CKM4"/>
<proteinExistence type="inferred from homology"/>
<evidence type="ECO:0000256" key="2">
    <source>
        <dbReference type="ARBA" id="ARBA00022598"/>
    </source>
</evidence>
<dbReference type="GO" id="GO:0031956">
    <property type="term" value="F:medium-chain fatty acid-CoA ligase activity"/>
    <property type="evidence" value="ECO:0007669"/>
    <property type="project" value="TreeGrafter"/>
</dbReference>
<dbReference type="HOGENOM" id="CLU_000022_59_7_9"/>
<dbReference type="InterPro" id="IPR025110">
    <property type="entry name" value="AMP-bd_C"/>
</dbReference>
<dbReference type="eggNOG" id="COG0318">
    <property type="taxonomic scope" value="Bacteria"/>
</dbReference>
<dbReference type="InterPro" id="IPR042099">
    <property type="entry name" value="ANL_N_sf"/>
</dbReference>
<dbReference type="RefSeq" id="WP_013174661.1">
    <property type="nucleotide sequence ID" value="NC_014220.1"/>
</dbReference>
<reference evidence="5 6" key="2">
    <citation type="journal article" date="2010" name="Stand. Genomic Sci.">
        <title>Complete genome sequence of Syntrophothermus lipocalidus type strain (TGB-C1).</title>
        <authorList>
            <person name="Djao O.D."/>
            <person name="Zhang X."/>
            <person name="Lucas S."/>
            <person name="Lapidus A."/>
            <person name="Del Rio T.G."/>
            <person name="Nolan M."/>
            <person name="Tice H."/>
            <person name="Cheng J.F."/>
            <person name="Han C."/>
            <person name="Tapia R."/>
            <person name="Goodwin L."/>
            <person name="Pitluck S."/>
            <person name="Liolios K."/>
            <person name="Ivanova N."/>
            <person name="Mavromatis K."/>
            <person name="Mikhailova N."/>
            <person name="Ovchinnikova G."/>
            <person name="Pati A."/>
            <person name="Brambilla E."/>
            <person name="Chen A."/>
            <person name="Palaniappan K."/>
            <person name="Land M."/>
            <person name="Hauser L."/>
            <person name="Chang Y.J."/>
            <person name="Jeffries C.D."/>
            <person name="Rohde M."/>
            <person name="Sikorski J."/>
            <person name="Spring S."/>
            <person name="Goker M."/>
            <person name="Detter J.C."/>
            <person name="Woyke T."/>
            <person name="Bristow J."/>
            <person name="Eisen J.A."/>
            <person name="Markowitz V."/>
            <person name="Hugenholtz P."/>
            <person name="Kyrpides N.C."/>
            <person name="Klenk H.P."/>
        </authorList>
    </citation>
    <scope>NUCLEOTIDE SEQUENCE [LARGE SCALE GENOMIC DNA]</scope>
    <source>
        <strain evidence="6">DSM 12680 / TGB-C1</strain>
    </source>
</reference>
<dbReference type="Gene3D" id="3.40.50.12780">
    <property type="entry name" value="N-terminal domain of ligase-like"/>
    <property type="match status" value="1"/>
</dbReference>
<dbReference type="STRING" id="643648.Slip_0475"/>
<gene>
    <name evidence="5" type="ordered locus">Slip_0475</name>
</gene>
<evidence type="ECO:0000313" key="6">
    <source>
        <dbReference type="Proteomes" id="UP000000378"/>
    </source>
</evidence>
<dbReference type="KEGG" id="slp:Slip_0475"/>
<feature type="domain" description="AMP-dependent synthetase/ligase" evidence="3">
    <location>
        <begin position="49"/>
        <end position="412"/>
    </location>
</feature>
<evidence type="ECO:0000259" key="3">
    <source>
        <dbReference type="Pfam" id="PF00501"/>
    </source>
</evidence>
<dbReference type="PROSITE" id="PS00455">
    <property type="entry name" value="AMP_BINDING"/>
    <property type="match status" value="1"/>
</dbReference>
<evidence type="ECO:0000259" key="4">
    <source>
        <dbReference type="Pfam" id="PF13193"/>
    </source>
</evidence>
<dbReference type="PANTHER" id="PTHR43201:SF5">
    <property type="entry name" value="MEDIUM-CHAIN ACYL-COA LIGASE ACSF2, MITOCHONDRIAL"/>
    <property type="match status" value="1"/>
</dbReference>
<feature type="domain" description="AMP-binding enzyme C-terminal" evidence="4">
    <location>
        <begin position="463"/>
        <end position="539"/>
    </location>
</feature>
<sequence length="564" mass="63420">MSEFQGEIIANGILQRKSALYRERRLTESFWSGETHHVLYHTTIPFWLRKNAFEVPDRLALIEGIPDASKRRTWTYAELLRDAERIAHALLNKYKPGDRIAIMAPNIVEWALMQYGIAMAGMVRVTVNPAYHAREIEHILKTAGVSAIFTMEEYRGNRMMDTIESIRESLPSLQDVYDLQKLDEFMNTGKPVGLPEVKPEDLDVIMFTSGTTGTPKGAMLNHFGMTNSIRFMAIRAGLEVGGVWVNVMPMFFMGGNGFAALGTLQQQATHVLVVEFDVPLFLSLMEEYKGTFSLLVPTMMEAILAYPDLGKYDLSSWKYILSGASKVEADLVRRLKSILNCDISIVCGQTEAHGGYTQTFRDDSPEDQAETIGQPYPMIDFKIADKETGAVVRIGEEGEICIRGYQVMQGYYNDPQATAAAIDEEGWLHSGDLGVMDERGFVRFTGRLKDMLIRGGVNIYPAEIENLLKEHPKVDKVAVIGVPDEYWGEQVAAIIIPKSFDDLPTLEELDKFCLDNIARFKRPRYYAFVKEFPMTATGKLRKFKLKEDVASGAIQLESLANAQE</sequence>
<reference evidence="6" key="1">
    <citation type="journal article" date="2010" name="Stand. Genomic Sci.">
        <title>Complete genome sequence of Syntrophothermus lipocalidus type strain (TGB-C1T).</title>
        <authorList>
            <consortium name="US DOE Joint Genome Institute (JGI-PGF)"/>
            <person name="Djao O."/>
            <person name="Zhang X."/>
            <person name="Lucas S."/>
            <person name="Lapidus A."/>
            <person name="Glavina Del Rio T."/>
            <person name="Nolan M."/>
            <person name="Tice H."/>
            <person name="Cheng J."/>
            <person name="Han C."/>
            <person name="Tapia R."/>
            <person name="Goodwin L."/>
            <person name="Pitluck S."/>
            <person name="Liolios K."/>
            <person name="Ivanova N."/>
            <person name="Mavromatis K."/>
            <person name="Mikhailova N."/>
            <person name="Ovchinnikova G."/>
            <person name="Pati A."/>
            <person name="Brambilla E."/>
            <person name="Chen A."/>
            <person name="Palaniappan K."/>
            <person name="Land M."/>
            <person name="Hauser L."/>
            <person name="Chang Y."/>
            <person name="Jeffries C."/>
            <person name="Rohde M."/>
            <person name="Sikorski J."/>
            <person name="Spring S."/>
            <person name="Goker M."/>
            <person name="Detter J."/>
            <person name="Woyke T."/>
            <person name="Bristow J."/>
            <person name="Eisen J."/>
            <person name="Markowitz V."/>
            <person name="Hugenholtz P."/>
            <person name="Kyrpides N."/>
            <person name="Klenk H."/>
        </authorList>
    </citation>
    <scope>NUCLEOTIDE SEQUENCE [LARGE SCALE GENOMIC DNA]</scope>
    <source>
        <strain evidence="6">DSM 12680 / TGB-C1</strain>
    </source>
</reference>
<organism evidence="5 6">
    <name type="scientific">Syntrophothermus lipocalidus (strain DSM 12680 / TGB-C1)</name>
    <dbReference type="NCBI Taxonomy" id="643648"/>
    <lineage>
        <taxon>Bacteria</taxon>
        <taxon>Bacillati</taxon>
        <taxon>Bacillota</taxon>
        <taxon>Clostridia</taxon>
        <taxon>Eubacteriales</taxon>
        <taxon>Syntrophomonadaceae</taxon>
        <taxon>Syntrophothermus</taxon>
    </lineage>
</organism>